<dbReference type="InterPro" id="IPR013216">
    <property type="entry name" value="Methyltransf_11"/>
</dbReference>
<evidence type="ECO:0000259" key="1">
    <source>
        <dbReference type="Pfam" id="PF08241"/>
    </source>
</evidence>
<accession>A0A4S3MMW1</accession>
<dbReference type="RefSeq" id="WP_136395058.1">
    <property type="nucleotide sequence ID" value="NZ_SSND01000003.1"/>
</dbReference>
<dbReference type="OrthoDB" id="9777638at2"/>
<dbReference type="Gene3D" id="3.40.50.150">
    <property type="entry name" value="Vaccinia Virus protein VP39"/>
    <property type="match status" value="1"/>
</dbReference>
<reference evidence="2 3" key="1">
    <citation type="submission" date="2019-04" db="EMBL/GenBank/DDBJ databases">
        <title>Draft genome sequence of Gemmobacter aestuarii sp. nov.</title>
        <authorList>
            <person name="Hameed A."/>
            <person name="Lin S.-Y."/>
            <person name="Shahina M."/>
            <person name="Lai W.-A."/>
            <person name="Young C.-C."/>
        </authorList>
    </citation>
    <scope>NUCLEOTIDE SEQUENCE [LARGE SCALE GENOMIC DNA]</scope>
    <source>
        <strain evidence="2 3">CC-PW-75</strain>
    </source>
</reference>
<sequence length="210" mass="23633">MPTIDWNRSWAKNLVHHMKGGLPGKFYGDQWGDPEERPDLIAVRRRFLEPYVNPAHCALEIGSGGGRWTQYLLPFREVICVELNPEMFSYLIDRFDGPKHLNYVTTHGSDLPYVPEKHVDFAFSFGVLVHLDLPIIAGYVEALAPVMKPGGQAVLQFSNKSKPYAAGNPDFSDNDPKRMAALLERHGFSIEELDDETLNHSSVIRAVKTA</sequence>
<keyword evidence="2" id="KW-0489">Methyltransferase</keyword>
<dbReference type="Proteomes" id="UP000309450">
    <property type="component" value="Unassembled WGS sequence"/>
</dbReference>
<proteinExistence type="predicted"/>
<dbReference type="AlphaFoldDB" id="A0A4S3MMW1"/>
<protein>
    <submittedName>
        <fullName evidence="2">Class I SAM-dependent methyltransferase</fullName>
    </submittedName>
</protein>
<dbReference type="GO" id="GO:0032259">
    <property type="term" value="P:methylation"/>
    <property type="evidence" value="ECO:0007669"/>
    <property type="project" value="UniProtKB-KW"/>
</dbReference>
<name>A0A4S3MMW1_9RHOB</name>
<feature type="domain" description="Methyltransferase type 11" evidence="1">
    <location>
        <begin position="59"/>
        <end position="154"/>
    </location>
</feature>
<dbReference type="Pfam" id="PF08241">
    <property type="entry name" value="Methyltransf_11"/>
    <property type="match status" value="1"/>
</dbReference>
<dbReference type="EMBL" id="SSND01000003">
    <property type="protein sequence ID" value="THD83031.1"/>
    <property type="molecule type" value="Genomic_DNA"/>
</dbReference>
<keyword evidence="3" id="KW-1185">Reference proteome</keyword>
<keyword evidence="2" id="KW-0808">Transferase</keyword>
<comment type="caution">
    <text evidence="2">The sequence shown here is derived from an EMBL/GenBank/DDBJ whole genome shotgun (WGS) entry which is preliminary data.</text>
</comment>
<evidence type="ECO:0000313" key="2">
    <source>
        <dbReference type="EMBL" id="THD83031.1"/>
    </source>
</evidence>
<gene>
    <name evidence="2" type="ORF">E7811_12895</name>
</gene>
<dbReference type="InterPro" id="IPR029063">
    <property type="entry name" value="SAM-dependent_MTases_sf"/>
</dbReference>
<evidence type="ECO:0000313" key="3">
    <source>
        <dbReference type="Proteomes" id="UP000309450"/>
    </source>
</evidence>
<dbReference type="CDD" id="cd02440">
    <property type="entry name" value="AdoMet_MTases"/>
    <property type="match status" value="1"/>
</dbReference>
<dbReference type="GO" id="GO:0008757">
    <property type="term" value="F:S-adenosylmethionine-dependent methyltransferase activity"/>
    <property type="evidence" value="ECO:0007669"/>
    <property type="project" value="InterPro"/>
</dbReference>
<organism evidence="2 3">
    <name type="scientific">Aliigemmobacter aestuarii</name>
    <dbReference type="NCBI Taxonomy" id="1445661"/>
    <lineage>
        <taxon>Bacteria</taxon>
        <taxon>Pseudomonadati</taxon>
        <taxon>Pseudomonadota</taxon>
        <taxon>Alphaproteobacteria</taxon>
        <taxon>Rhodobacterales</taxon>
        <taxon>Paracoccaceae</taxon>
        <taxon>Aliigemmobacter</taxon>
    </lineage>
</organism>
<dbReference type="SUPFAM" id="SSF53335">
    <property type="entry name" value="S-adenosyl-L-methionine-dependent methyltransferases"/>
    <property type="match status" value="1"/>
</dbReference>